<reference evidence="3" key="1">
    <citation type="journal article" date="2019" name="Int. J. Syst. Evol. Microbiol.">
        <title>The Global Catalogue of Microorganisms (GCM) 10K type strain sequencing project: providing services to taxonomists for standard genome sequencing and annotation.</title>
        <authorList>
            <consortium name="The Broad Institute Genomics Platform"/>
            <consortium name="The Broad Institute Genome Sequencing Center for Infectious Disease"/>
            <person name="Wu L."/>
            <person name="Ma J."/>
        </authorList>
    </citation>
    <scope>NUCLEOTIDE SEQUENCE [LARGE SCALE GENOMIC DNA]</scope>
    <source>
        <strain evidence="3">CCUG 61697</strain>
    </source>
</reference>
<accession>A0ABW3JCU5</accession>
<dbReference type="RefSeq" id="WP_379090302.1">
    <property type="nucleotide sequence ID" value="NZ_JBHTJO010000001.1"/>
</dbReference>
<keyword evidence="1" id="KW-0472">Membrane</keyword>
<evidence type="ECO:0000256" key="1">
    <source>
        <dbReference type="SAM" id="Phobius"/>
    </source>
</evidence>
<protein>
    <submittedName>
        <fullName evidence="2">Uncharacterized protein</fullName>
    </submittedName>
</protein>
<keyword evidence="1" id="KW-0812">Transmembrane</keyword>
<keyword evidence="1" id="KW-1133">Transmembrane helix</keyword>
<dbReference type="Proteomes" id="UP001597102">
    <property type="component" value="Unassembled WGS sequence"/>
</dbReference>
<gene>
    <name evidence="2" type="ORF">ACFQ2F_12390</name>
</gene>
<dbReference type="EMBL" id="JBHTJO010000001">
    <property type="protein sequence ID" value="MFD0987896.1"/>
    <property type="molecule type" value="Genomic_DNA"/>
</dbReference>
<feature type="transmembrane region" description="Helical" evidence="1">
    <location>
        <begin position="26"/>
        <end position="44"/>
    </location>
</feature>
<evidence type="ECO:0000313" key="2">
    <source>
        <dbReference type="EMBL" id="MFD0987896.1"/>
    </source>
</evidence>
<name>A0ABW3JCU5_9HYPH</name>
<evidence type="ECO:0000313" key="3">
    <source>
        <dbReference type="Proteomes" id="UP001597102"/>
    </source>
</evidence>
<proteinExistence type="predicted"/>
<organism evidence="2 3">
    <name type="scientific">Methyloligella solikamskensis</name>
    <dbReference type="NCBI Taxonomy" id="1177756"/>
    <lineage>
        <taxon>Bacteria</taxon>
        <taxon>Pseudomonadati</taxon>
        <taxon>Pseudomonadota</taxon>
        <taxon>Alphaproteobacteria</taxon>
        <taxon>Hyphomicrobiales</taxon>
        <taxon>Hyphomicrobiaceae</taxon>
        <taxon>Methyloligella</taxon>
    </lineage>
</organism>
<keyword evidence="3" id="KW-1185">Reference proteome</keyword>
<sequence length="50" mass="5508">MGSPFEDAEGYVNAEGAFHSFANSPTLATICLILSVVIALWFLYRSFTLH</sequence>
<comment type="caution">
    <text evidence="2">The sequence shown here is derived from an EMBL/GenBank/DDBJ whole genome shotgun (WGS) entry which is preliminary data.</text>
</comment>